<dbReference type="AlphaFoldDB" id="A0A9P7UDS7"/>
<keyword evidence="2" id="KW-1185">Reference proteome</keyword>
<accession>A0A9P7UDS7</accession>
<comment type="caution">
    <text evidence="1">The sequence shown here is derived from an EMBL/GenBank/DDBJ whole genome shotgun (WGS) entry which is preliminary data.</text>
</comment>
<evidence type="ECO:0000313" key="2">
    <source>
        <dbReference type="Proteomes" id="UP000699042"/>
    </source>
</evidence>
<organism evidence="1 2">
    <name type="scientific">Colletotrichum scovillei</name>
    <dbReference type="NCBI Taxonomy" id="1209932"/>
    <lineage>
        <taxon>Eukaryota</taxon>
        <taxon>Fungi</taxon>
        <taxon>Dikarya</taxon>
        <taxon>Ascomycota</taxon>
        <taxon>Pezizomycotina</taxon>
        <taxon>Sordariomycetes</taxon>
        <taxon>Hypocreomycetidae</taxon>
        <taxon>Glomerellales</taxon>
        <taxon>Glomerellaceae</taxon>
        <taxon>Colletotrichum</taxon>
        <taxon>Colletotrichum acutatum species complex</taxon>
    </lineage>
</organism>
<name>A0A9P7UDS7_9PEZI</name>
<evidence type="ECO:0000313" key="1">
    <source>
        <dbReference type="EMBL" id="KAG7052974.1"/>
    </source>
</evidence>
<protein>
    <submittedName>
        <fullName evidence="1">Uncharacterized protein</fullName>
    </submittedName>
</protein>
<dbReference type="Proteomes" id="UP000699042">
    <property type="component" value="Unassembled WGS sequence"/>
</dbReference>
<gene>
    <name evidence="1" type="ORF">JMJ77_000068</name>
</gene>
<sequence length="69" mass="7518">MAMRDRALVGVIQAIRLQMSTRAVLIPELTHKYNPSCHLRAEDVPGPWDARGCMIISVDGDGSEAGPDK</sequence>
<dbReference type="EMBL" id="JAESDN010000003">
    <property type="protein sequence ID" value="KAG7052974.1"/>
    <property type="molecule type" value="Genomic_DNA"/>
</dbReference>
<reference evidence="1" key="1">
    <citation type="submission" date="2021-05" db="EMBL/GenBank/DDBJ databases">
        <title>Comparative genomics of three Colletotrichum scovillei strains and genetic complementation revealed genes involved fungal growth and virulence on chili pepper.</title>
        <authorList>
            <person name="Hsieh D.-K."/>
            <person name="Chuang S.-C."/>
            <person name="Chen C.-Y."/>
            <person name="Chao Y.-T."/>
            <person name="Lu M.-Y.J."/>
            <person name="Lee M.-H."/>
            <person name="Shih M.-C."/>
        </authorList>
    </citation>
    <scope>NUCLEOTIDE SEQUENCE</scope>
    <source>
        <strain evidence="1">Coll-153</strain>
    </source>
</reference>
<proteinExistence type="predicted"/>